<keyword evidence="2" id="KW-0812">Transmembrane</keyword>
<dbReference type="EMBL" id="JBGMDY010000004">
    <property type="protein sequence ID" value="KAL2338165.1"/>
    <property type="molecule type" value="Genomic_DNA"/>
</dbReference>
<feature type="compositionally biased region" description="Basic and acidic residues" evidence="1">
    <location>
        <begin position="264"/>
        <end position="273"/>
    </location>
</feature>
<proteinExistence type="predicted"/>
<dbReference type="Proteomes" id="UP001603857">
    <property type="component" value="Unassembled WGS sequence"/>
</dbReference>
<protein>
    <submittedName>
        <fullName evidence="3">Uncharacterized protein</fullName>
    </submittedName>
</protein>
<keyword evidence="2" id="KW-0472">Membrane</keyword>
<gene>
    <name evidence="3" type="ORF">Fmac_012611</name>
</gene>
<evidence type="ECO:0000313" key="3">
    <source>
        <dbReference type="EMBL" id="KAL2338165.1"/>
    </source>
</evidence>
<comment type="caution">
    <text evidence="3">The sequence shown here is derived from an EMBL/GenBank/DDBJ whole genome shotgun (WGS) entry which is preliminary data.</text>
</comment>
<feature type="transmembrane region" description="Helical" evidence="2">
    <location>
        <begin position="49"/>
        <end position="68"/>
    </location>
</feature>
<sequence>MQMMMITPPRLEAKLRPKLQLRRYFRMLIGADASCSLFCFTDFHNGGMGISFLTYFLVWVALFAYVLGGKTGQPAPFRPDPLLARRKWGGAGWPAKEKRAENTSPPRQRASWWAGGLTRQEKEKKKKGTAGAQGAYQNIRNWKDSRESNQKIKYRKSANQEQEIRKSCTYESTPIKEKWKFGPHRVTNLRWGQSREEEDEDIWGGRGREGDSGSGLGLGREEEDEDQGGWRCDESRSASVGRVVKRKMRTEEGGGVTAQRRRRDSVDGSRRWEEDEDGEAQLKVESWRWSGGKRRGFAEGRESGVEERVNEGLGLKAEAELRVIRLAWRAGGLDKTATDEDKNHNLPFFQPKPLEVLVPKRGNIEIGDQQSNDESKSEAFENRLEAEMSVLKLVGLGGGGVHEPGAGFGPFNKGDFFRMERFLSKAAEGDGHWNFTVEISGDSWSFTSSSKFLI</sequence>
<organism evidence="3 4">
    <name type="scientific">Flemingia macrophylla</name>
    <dbReference type="NCBI Taxonomy" id="520843"/>
    <lineage>
        <taxon>Eukaryota</taxon>
        <taxon>Viridiplantae</taxon>
        <taxon>Streptophyta</taxon>
        <taxon>Embryophyta</taxon>
        <taxon>Tracheophyta</taxon>
        <taxon>Spermatophyta</taxon>
        <taxon>Magnoliopsida</taxon>
        <taxon>eudicotyledons</taxon>
        <taxon>Gunneridae</taxon>
        <taxon>Pentapetalae</taxon>
        <taxon>rosids</taxon>
        <taxon>fabids</taxon>
        <taxon>Fabales</taxon>
        <taxon>Fabaceae</taxon>
        <taxon>Papilionoideae</taxon>
        <taxon>50 kb inversion clade</taxon>
        <taxon>NPAAA clade</taxon>
        <taxon>indigoferoid/millettioid clade</taxon>
        <taxon>Phaseoleae</taxon>
        <taxon>Flemingia</taxon>
    </lineage>
</organism>
<dbReference type="AlphaFoldDB" id="A0ABD1MSY7"/>
<feature type="region of interest" description="Disordered" evidence="1">
    <location>
        <begin position="91"/>
        <end position="142"/>
    </location>
</feature>
<evidence type="ECO:0000256" key="2">
    <source>
        <dbReference type="SAM" id="Phobius"/>
    </source>
</evidence>
<reference evidence="3 4" key="1">
    <citation type="submission" date="2024-08" db="EMBL/GenBank/DDBJ databases">
        <title>Insights into the chromosomal genome structure of Flemingia macrophylla.</title>
        <authorList>
            <person name="Ding Y."/>
            <person name="Zhao Y."/>
            <person name="Bi W."/>
            <person name="Wu M."/>
            <person name="Zhao G."/>
            <person name="Gong Y."/>
            <person name="Li W."/>
            <person name="Zhang P."/>
        </authorList>
    </citation>
    <scope>NUCLEOTIDE SEQUENCE [LARGE SCALE GENOMIC DNA]</scope>
    <source>
        <strain evidence="3">DYQJB</strain>
        <tissue evidence="3">Leaf</tissue>
    </source>
</reference>
<name>A0ABD1MSY7_9FABA</name>
<keyword evidence="4" id="KW-1185">Reference proteome</keyword>
<keyword evidence="2" id="KW-1133">Transmembrane helix</keyword>
<evidence type="ECO:0000256" key="1">
    <source>
        <dbReference type="SAM" id="MobiDB-lite"/>
    </source>
</evidence>
<feature type="region of interest" description="Disordered" evidence="1">
    <location>
        <begin position="190"/>
        <end position="277"/>
    </location>
</feature>
<accession>A0ABD1MSY7</accession>
<evidence type="ECO:0000313" key="4">
    <source>
        <dbReference type="Proteomes" id="UP001603857"/>
    </source>
</evidence>